<dbReference type="Proteomes" id="UP000435648">
    <property type="component" value="Chromosome"/>
</dbReference>
<reference evidence="9 10" key="1">
    <citation type="submission" date="2019-12" db="EMBL/GenBank/DDBJ databases">
        <title>The genome of Stappia indica PHM037.</title>
        <authorList>
            <person name="Kacar D."/>
            <person name="Galan B."/>
            <person name="Canedo L."/>
            <person name="Rodriguez P."/>
            <person name="de la Calle F."/>
            <person name="Garcia J.L."/>
        </authorList>
    </citation>
    <scope>NUCLEOTIDE SEQUENCE [LARGE SCALE GENOMIC DNA]</scope>
    <source>
        <strain evidence="9 10">PHM037</strain>
    </source>
</reference>
<feature type="domain" description="Peptidase M16 C-terminal" evidence="8">
    <location>
        <begin position="274"/>
        <end position="457"/>
    </location>
</feature>
<feature type="transmembrane region" description="Helical" evidence="6">
    <location>
        <begin position="60"/>
        <end position="83"/>
    </location>
</feature>
<proteinExistence type="inferred from homology"/>
<keyword evidence="3" id="KW-0645">Protease</keyword>
<evidence type="ECO:0000313" key="9">
    <source>
        <dbReference type="EMBL" id="QGZ36241.1"/>
    </source>
</evidence>
<dbReference type="OrthoDB" id="9811314at2"/>
<dbReference type="Gene3D" id="3.30.830.10">
    <property type="entry name" value="Metalloenzyme, LuxS/M16 peptidase-like"/>
    <property type="match status" value="2"/>
</dbReference>
<feature type="compositionally biased region" description="Basic and acidic residues" evidence="5">
    <location>
        <begin position="316"/>
        <end position="329"/>
    </location>
</feature>
<keyword evidence="3" id="KW-0482">Metalloprotease</keyword>
<dbReference type="InterPro" id="IPR011249">
    <property type="entry name" value="Metalloenz_LuxS/M16"/>
</dbReference>
<name>A0A857CBN1_9HYPH</name>
<evidence type="ECO:0000256" key="5">
    <source>
        <dbReference type="SAM" id="MobiDB-lite"/>
    </source>
</evidence>
<keyword evidence="3" id="KW-0378">Hydrolase</keyword>
<feature type="region of interest" description="Disordered" evidence="5">
    <location>
        <begin position="316"/>
        <end position="345"/>
    </location>
</feature>
<dbReference type="InterPro" id="IPR050361">
    <property type="entry name" value="MPP/UQCRC_Complex"/>
</dbReference>
<accession>A0A857CBN1</accession>
<feature type="domain" description="Peptidase M16 N-terminal" evidence="7">
    <location>
        <begin position="121"/>
        <end position="265"/>
    </location>
</feature>
<dbReference type="PANTHER" id="PTHR11851:SF49">
    <property type="entry name" value="MITOCHONDRIAL-PROCESSING PEPTIDASE SUBUNIT ALPHA"/>
    <property type="match status" value="1"/>
</dbReference>
<evidence type="ECO:0000256" key="6">
    <source>
        <dbReference type="SAM" id="Phobius"/>
    </source>
</evidence>
<dbReference type="InterPro" id="IPR001431">
    <property type="entry name" value="Pept_M16_Zn_BS"/>
</dbReference>
<dbReference type="PROSITE" id="PS00143">
    <property type="entry name" value="INSULINASE"/>
    <property type="match status" value="1"/>
</dbReference>
<dbReference type="PANTHER" id="PTHR11851">
    <property type="entry name" value="METALLOPROTEASE"/>
    <property type="match status" value="1"/>
</dbReference>
<keyword evidence="6" id="KW-1133">Transmembrane helix</keyword>
<dbReference type="InterPro" id="IPR011765">
    <property type="entry name" value="Pept_M16_N"/>
</dbReference>
<keyword evidence="6" id="KW-0812">Transmembrane</keyword>
<evidence type="ECO:0000256" key="4">
    <source>
        <dbReference type="RuleBase" id="RU004447"/>
    </source>
</evidence>
<evidence type="ECO:0000259" key="8">
    <source>
        <dbReference type="Pfam" id="PF05193"/>
    </source>
</evidence>
<gene>
    <name evidence="9" type="ORF">GH266_18155</name>
</gene>
<dbReference type="GO" id="GO:0006508">
    <property type="term" value="P:proteolysis"/>
    <property type="evidence" value="ECO:0007669"/>
    <property type="project" value="InterPro"/>
</dbReference>
<dbReference type="AlphaFoldDB" id="A0A857CBN1"/>
<organism evidence="9 10">
    <name type="scientific">Stappia indica</name>
    <dbReference type="NCBI Taxonomy" id="538381"/>
    <lineage>
        <taxon>Bacteria</taxon>
        <taxon>Pseudomonadati</taxon>
        <taxon>Pseudomonadota</taxon>
        <taxon>Alphaproteobacteria</taxon>
        <taxon>Hyphomicrobiales</taxon>
        <taxon>Stappiaceae</taxon>
        <taxon>Stappia</taxon>
    </lineage>
</organism>
<evidence type="ECO:0000313" key="10">
    <source>
        <dbReference type="Proteomes" id="UP000435648"/>
    </source>
</evidence>
<sequence>MRYLWPRRLWRTLRKVHGSFAAGLPISDRQGETFSGDRTLSPLSGQTRHILQDTPLARRLLRGVSLCAGTLAIAAVLAVGPLAGSSARAEATQAADAAAFADIRIGGDMSAFTLDNGLEVVVIPDRRAPVVTHMVWYKVGAADEPEGMSGIAHFLEHLMFKGTKAHPGNTFSQRIAEIGGQENAFTSQDYTAYFQRVAREHLGEMMEMEADRMQNLVLSDEVVLPERDVVLEERRQRVDSDPGSMLSETLDSMLFVNHPYGTPVIGWPDEISALDRQDAIAFYDRFYTPNNAILVVAGDVTADEVRKLAEETYGKVPRRAEPGARERAKAQVLPGSREVSYSDPRVNQPNMRKAWVVPSYNTADGNGAAALQLLSEVLGGGSTSRLYRELVIDRGVASSAGSWYNSGALDDSTFMIYAVPADGTGLEDLGKASLDVLQRVASDGITAEELERAKKSLLSSALYAQDSQSTLARIFGASLTTGGTIEEIRNWPSTIAAITADDVKAAAAAHLASLPVTAYLRGPQQAAAAPADSAPQEPAAAQEVQQ</sequence>
<dbReference type="SUPFAM" id="SSF63411">
    <property type="entry name" value="LuxS/MPP-like metallohydrolase"/>
    <property type="match status" value="2"/>
</dbReference>
<dbReference type="GO" id="GO:0004222">
    <property type="term" value="F:metalloendopeptidase activity"/>
    <property type="evidence" value="ECO:0007669"/>
    <property type="project" value="InterPro"/>
</dbReference>
<dbReference type="Pfam" id="PF05193">
    <property type="entry name" value="Peptidase_M16_C"/>
    <property type="match status" value="1"/>
</dbReference>
<feature type="region of interest" description="Disordered" evidence="5">
    <location>
        <begin position="524"/>
        <end position="546"/>
    </location>
</feature>
<dbReference type="EMBL" id="CP046908">
    <property type="protein sequence ID" value="QGZ36241.1"/>
    <property type="molecule type" value="Genomic_DNA"/>
</dbReference>
<evidence type="ECO:0000259" key="7">
    <source>
        <dbReference type="Pfam" id="PF00675"/>
    </source>
</evidence>
<comment type="similarity">
    <text evidence="2 4">Belongs to the peptidase M16 family.</text>
</comment>
<dbReference type="InterPro" id="IPR007863">
    <property type="entry name" value="Peptidase_M16_C"/>
</dbReference>
<dbReference type="GO" id="GO:0046872">
    <property type="term" value="F:metal ion binding"/>
    <property type="evidence" value="ECO:0007669"/>
    <property type="project" value="InterPro"/>
</dbReference>
<keyword evidence="6" id="KW-0472">Membrane</keyword>
<comment type="cofactor">
    <cofactor evidence="1">
        <name>Zn(2+)</name>
        <dbReference type="ChEBI" id="CHEBI:29105"/>
    </cofactor>
</comment>
<dbReference type="Pfam" id="PF00675">
    <property type="entry name" value="Peptidase_M16"/>
    <property type="match status" value="1"/>
</dbReference>
<evidence type="ECO:0000256" key="3">
    <source>
        <dbReference type="ARBA" id="ARBA00023049"/>
    </source>
</evidence>
<protein>
    <submittedName>
        <fullName evidence="9">Insulinase family protein</fullName>
    </submittedName>
</protein>
<evidence type="ECO:0000256" key="1">
    <source>
        <dbReference type="ARBA" id="ARBA00001947"/>
    </source>
</evidence>
<dbReference type="KEGG" id="siw:GH266_18155"/>
<evidence type="ECO:0000256" key="2">
    <source>
        <dbReference type="ARBA" id="ARBA00007261"/>
    </source>
</evidence>